<keyword evidence="5" id="KW-1185">Reference proteome</keyword>
<evidence type="ECO:0000256" key="1">
    <source>
        <dbReference type="ARBA" id="ARBA00017693"/>
    </source>
</evidence>
<dbReference type="SUPFAM" id="SSF110069">
    <property type="entry name" value="ApaG-like"/>
    <property type="match status" value="1"/>
</dbReference>
<organism evidence="4 5">
    <name type="scientific">Cellvibrio zantedeschiae</name>
    <dbReference type="NCBI Taxonomy" id="1237077"/>
    <lineage>
        <taxon>Bacteria</taxon>
        <taxon>Pseudomonadati</taxon>
        <taxon>Pseudomonadota</taxon>
        <taxon>Gammaproteobacteria</taxon>
        <taxon>Cellvibrionales</taxon>
        <taxon>Cellvibrionaceae</taxon>
        <taxon>Cellvibrio</taxon>
    </lineage>
</organism>
<dbReference type="EMBL" id="BMYZ01000002">
    <property type="protein sequence ID" value="GGY80778.1"/>
    <property type="molecule type" value="Genomic_DNA"/>
</dbReference>
<evidence type="ECO:0000259" key="3">
    <source>
        <dbReference type="PROSITE" id="PS51087"/>
    </source>
</evidence>
<sequence length="131" mass="14649">MIKHSVDRDMANKINVSVKTTYMADQTLPRQRYVYSYTITIANQGDEAAQLISRHWYIRDAKDNLQEVQGVGVIGEQPHITPGSSYTYTSGVVLETETGIMEGTYQMRADSGETFDAQIPTFALVPPHAIH</sequence>
<dbReference type="NCBIfam" id="NF003967">
    <property type="entry name" value="PRK05461.1"/>
    <property type="match status" value="1"/>
</dbReference>
<reference evidence="5" key="1">
    <citation type="journal article" date="2019" name="Int. J. Syst. Evol. Microbiol.">
        <title>The Global Catalogue of Microorganisms (GCM) 10K type strain sequencing project: providing services to taxonomists for standard genome sequencing and annotation.</title>
        <authorList>
            <consortium name="The Broad Institute Genomics Platform"/>
            <consortium name="The Broad Institute Genome Sequencing Center for Infectious Disease"/>
            <person name="Wu L."/>
            <person name="Ma J."/>
        </authorList>
    </citation>
    <scope>NUCLEOTIDE SEQUENCE [LARGE SCALE GENOMIC DNA]</scope>
    <source>
        <strain evidence="5">KCTC 32239</strain>
    </source>
</reference>
<feature type="domain" description="ApaG" evidence="3">
    <location>
        <begin position="8"/>
        <end position="131"/>
    </location>
</feature>
<protein>
    <recommendedName>
        <fullName evidence="1 2">Protein ApaG</fullName>
    </recommendedName>
</protein>
<evidence type="ECO:0000313" key="4">
    <source>
        <dbReference type="EMBL" id="GGY80778.1"/>
    </source>
</evidence>
<gene>
    <name evidence="2 4" type="primary">apaG</name>
    <name evidence="4" type="ORF">GCM10011613_27290</name>
</gene>
<dbReference type="HAMAP" id="MF_00791">
    <property type="entry name" value="ApaG"/>
    <property type="match status" value="1"/>
</dbReference>
<proteinExistence type="inferred from homology"/>
<dbReference type="PROSITE" id="PS51087">
    <property type="entry name" value="APAG"/>
    <property type="match status" value="1"/>
</dbReference>
<dbReference type="PANTHER" id="PTHR14289">
    <property type="entry name" value="F-BOX ONLY PROTEIN 3"/>
    <property type="match status" value="1"/>
</dbReference>
<dbReference type="InterPro" id="IPR007474">
    <property type="entry name" value="ApaG_domain"/>
</dbReference>
<dbReference type="Proteomes" id="UP000619761">
    <property type="component" value="Unassembled WGS sequence"/>
</dbReference>
<accession>A0ABQ3B5Z7</accession>
<dbReference type="Pfam" id="PF04379">
    <property type="entry name" value="DUF525"/>
    <property type="match status" value="1"/>
</dbReference>
<evidence type="ECO:0000313" key="5">
    <source>
        <dbReference type="Proteomes" id="UP000619761"/>
    </source>
</evidence>
<comment type="caution">
    <text evidence="4">The sequence shown here is derived from an EMBL/GenBank/DDBJ whole genome shotgun (WGS) entry which is preliminary data.</text>
</comment>
<evidence type="ECO:0000256" key="2">
    <source>
        <dbReference type="HAMAP-Rule" id="MF_00791"/>
    </source>
</evidence>
<name>A0ABQ3B5Z7_9GAMM</name>
<dbReference type="InterPro" id="IPR023065">
    <property type="entry name" value="Uncharacterised_ApaG"/>
</dbReference>
<dbReference type="InterPro" id="IPR036767">
    <property type="entry name" value="ApaG_sf"/>
</dbReference>
<dbReference type="PANTHER" id="PTHR14289:SF16">
    <property type="entry name" value="POLYMERASE DELTA-INTERACTING PROTEIN 2"/>
    <property type="match status" value="1"/>
</dbReference>
<dbReference type="Gene3D" id="2.60.40.1470">
    <property type="entry name" value="ApaG domain"/>
    <property type="match status" value="1"/>
</dbReference>